<protein>
    <submittedName>
        <fullName evidence="2">17616_t:CDS:1</fullName>
    </submittedName>
</protein>
<comment type="caution">
    <text evidence="2">The sequence shown here is derived from an EMBL/GenBank/DDBJ whole genome shotgun (WGS) entry which is preliminary data.</text>
</comment>
<dbReference type="OrthoDB" id="10520004at2759"/>
<evidence type="ECO:0000256" key="1">
    <source>
        <dbReference type="SAM" id="Coils"/>
    </source>
</evidence>
<dbReference type="Proteomes" id="UP000789396">
    <property type="component" value="Unassembled WGS sequence"/>
</dbReference>
<dbReference type="AlphaFoldDB" id="A0A9N9JBI6"/>
<feature type="non-terminal residue" evidence="2">
    <location>
        <position position="1"/>
    </location>
</feature>
<keyword evidence="3" id="KW-1185">Reference proteome</keyword>
<name>A0A9N9JBI6_9GLOM</name>
<accession>A0A9N9JBI6</accession>
<organism evidence="2 3">
    <name type="scientific">Racocetra fulgida</name>
    <dbReference type="NCBI Taxonomy" id="60492"/>
    <lineage>
        <taxon>Eukaryota</taxon>
        <taxon>Fungi</taxon>
        <taxon>Fungi incertae sedis</taxon>
        <taxon>Mucoromycota</taxon>
        <taxon>Glomeromycotina</taxon>
        <taxon>Glomeromycetes</taxon>
        <taxon>Diversisporales</taxon>
        <taxon>Gigasporaceae</taxon>
        <taxon>Racocetra</taxon>
    </lineage>
</organism>
<feature type="coiled-coil region" evidence="1">
    <location>
        <begin position="3"/>
        <end position="30"/>
    </location>
</feature>
<evidence type="ECO:0000313" key="3">
    <source>
        <dbReference type="Proteomes" id="UP000789396"/>
    </source>
</evidence>
<sequence>ASDEEIKEQLKEILENNDKCKENLQKLNEKDVLFNKFWSNKLYLE</sequence>
<keyword evidence="1" id="KW-0175">Coiled coil</keyword>
<reference evidence="2" key="1">
    <citation type="submission" date="2021-06" db="EMBL/GenBank/DDBJ databases">
        <authorList>
            <person name="Kallberg Y."/>
            <person name="Tangrot J."/>
            <person name="Rosling A."/>
        </authorList>
    </citation>
    <scope>NUCLEOTIDE SEQUENCE</scope>
    <source>
        <strain evidence="2">IN212</strain>
    </source>
</reference>
<proteinExistence type="predicted"/>
<evidence type="ECO:0000313" key="2">
    <source>
        <dbReference type="EMBL" id="CAG8771965.1"/>
    </source>
</evidence>
<dbReference type="EMBL" id="CAJVPZ010047078">
    <property type="protein sequence ID" value="CAG8771965.1"/>
    <property type="molecule type" value="Genomic_DNA"/>
</dbReference>
<feature type="non-terminal residue" evidence="2">
    <location>
        <position position="45"/>
    </location>
</feature>
<gene>
    <name evidence="2" type="ORF">RFULGI_LOCUS15122</name>
</gene>